<dbReference type="AlphaFoldDB" id="A0A1D8ARL0"/>
<feature type="signal peptide" evidence="10">
    <location>
        <begin position="1"/>
        <end position="21"/>
    </location>
</feature>
<accession>A0A1D8ARL0</accession>
<dbReference type="Gene3D" id="2.170.130.10">
    <property type="entry name" value="TonB-dependent receptor, plug domain"/>
    <property type="match status" value="1"/>
</dbReference>
<name>A0A1D8ARL0_9BACT</name>
<comment type="similarity">
    <text evidence="8 9">Belongs to the TonB-dependent receptor family.</text>
</comment>
<keyword evidence="6 8" id="KW-0472">Membrane</keyword>
<dbReference type="InterPro" id="IPR036942">
    <property type="entry name" value="Beta-barrel_TonB_sf"/>
</dbReference>
<gene>
    <name evidence="13" type="ORF">Verru16b_00562</name>
</gene>
<dbReference type="GO" id="GO:0009279">
    <property type="term" value="C:cell outer membrane"/>
    <property type="evidence" value="ECO:0007669"/>
    <property type="project" value="UniProtKB-SubCell"/>
</dbReference>
<dbReference type="STRING" id="1838286.Verru16b_00562"/>
<dbReference type="InterPro" id="IPR000531">
    <property type="entry name" value="Beta-barrel_TonB"/>
</dbReference>
<evidence type="ECO:0000256" key="3">
    <source>
        <dbReference type="ARBA" id="ARBA00022452"/>
    </source>
</evidence>
<dbReference type="InterPro" id="IPR010100">
    <property type="entry name" value="TonB-dep_Cu_rcpt"/>
</dbReference>
<evidence type="ECO:0000256" key="5">
    <source>
        <dbReference type="ARBA" id="ARBA00023077"/>
    </source>
</evidence>
<evidence type="ECO:0000259" key="11">
    <source>
        <dbReference type="Pfam" id="PF00593"/>
    </source>
</evidence>
<dbReference type="GO" id="GO:0044718">
    <property type="term" value="P:siderophore transmembrane transport"/>
    <property type="evidence" value="ECO:0007669"/>
    <property type="project" value="TreeGrafter"/>
</dbReference>
<dbReference type="SUPFAM" id="SSF56935">
    <property type="entry name" value="Porins"/>
    <property type="match status" value="1"/>
</dbReference>
<dbReference type="InterPro" id="IPR039426">
    <property type="entry name" value="TonB-dep_rcpt-like"/>
</dbReference>
<evidence type="ECO:0000313" key="14">
    <source>
        <dbReference type="Proteomes" id="UP000095228"/>
    </source>
</evidence>
<sequence>MKTSARVLLALLAQASTALLAQTTAPAPAAGESDPIRLEPVVITAAQTQQPLVITADPKAPAQPVPAHDGADVLKNIPGFAVIRKGGTDGDPVLRGLAGSRLGIQVDGECIFGGCGSRMDPPTAYVFPTAYDRITVIKGPQTVLHGPGNTAGVVLFERDLRRLDQPYNGFLASATAASFGRVDGVVDARSGTATVQARATGTFTRADDYEDGAGRAVHSAYERWSTNATLAWTPDAHTVVEFTGARSDGEAAYADRMMDGVLFDRTNYAVQVRRENLSSLVTRAEARWFHNYVDHVMDNYTLRPFVASMMMPGRSVSNPDRLTTGGLAQLTLAPAAAVTVTAGLDTQRNVHALRSTMNQGMMPYEARARVRDAKFTQAGAFAEGNWLAAPGHRVIAGARLDRWEAQDPRATVALSMMSTAANPSAGRTRTSDLASGFARYEHDLDGGTPVTLYAGLGRVQRFPDYWELIKNESAATVSAFGTKPETTTQFDAGALYRAGPVEFSLSVFAADLADYILVQSNVAKPSGMMGSRMAVITRNIDASTFGGEAALAWRFAEHWKADASLAYVRGENDTDSRPLAQLPPLEGRLALAYATTDWSAGGLVRLVSAQDRVAVNQGNIVGQDIGRSSGFAILSLNASRRFGQHFRLSAGIDNLLDRTYAEHISRAGGMVSGFIQTTRVNEPGRTLWLKLDASY</sequence>
<evidence type="ECO:0000256" key="10">
    <source>
        <dbReference type="SAM" id="SignalP"/>
    </source>
</evidence>
<evidence type="ECO:0000256" key="7">
    <source>
        <dbReference type="ARBA" id="ARBA00023237"/>
    </source>
</evidence>
<organism evidence="13 14">
    <name type="scientific">Lacunisphaera limnophila</name>
    <dbReference type="NCBI Taxonomy" id="1838286"/>
    <lineage>
        <taxon>Bacteria</taxon>
        <taxon>Pseudomonadati</taxon>
        <taxon>Verrucomicrobiota</taxon>
        <taxon>Opitutia</taxon>
        <taxon>Opitutales</taxon>
        <taxon>Opitutaceae</taxon>
        <taxon>Lacunisphaera</taxon>
    </lineage>
</organism>
<dbReference type="PANTHER" id="PTHR30069:SF49">
    <property type="entry name" value="OUTER MEMBRANE PROTEIN C"/>
    <property type="match status" value="1"/>
</dbReference>
<comment type="subcellular location">
    <subcellularLocation>
        <location evidence="1 8">Cell outer membrane</location>
        <topology evidence="1 8">Multi-pass membrane protein</topology>
    </subcellularLocation>
</comment>
<dbReference type="CDD" id="cd01347">
    <property type="entry name" value="ligand_gated_channel"/>
    <property type="match status" value="1"/>
</dbReference>
<keyword evidence="7 8" id="KW-0998">Cell outer membrane</keyword>
<dbReference type="PANTHER" id="PTHR30069">
    <property type="entry name" value="TONB-DEPENDENT OUTER MEMBRANE RECEPTOR"/>
    <property type="match status" value="1"/>
</dbReference>
<dbReference type="Proteomes" id="UP000095228">
    <property type="component" value="Chromosome"/>
</dbReference>
<dbReference type="GO" id="GO:0015344">
    <property type="term" value="F:siderophore uptake transmembrane transporter activity"/>
    <property type="evidence" value="ECO:0007669"/>
    <property type="project" value="TreeGrafter"/>
</dbReference>
<keyword evidence="13" id="KW-0675">Receptor</keyword>
<dbReference type="PROSITE" id="PS52016">
    <property type="entry name" value="TONB_DEPENDENT_REC_3"/>
    <property type="match status" value="1"/>
</dbReference>
<proteinExistence type="inferred from homology"/>
<keyword evidence="10" id="KW-0732">Signal</keyword>
<evidence type="ECO:0000256" key="9">
    <source>
        <dbReference type="RuleBase" id="RU003357"/>
    </source>
</evidence>
<feature type="chain" id="PRO_5009104991" evidence="10">
    <location>
        <begin position="22"/>
        <end position="695"/>
    </location>
</feature>
<keyword evidence="2 8" id="KW-0813">Transport</keyword>
<keyword evidence="4 8" id="KW-0812">Transmembrane</keyword>
<evidence type="ECO:0000259" key="12">
    <source>
        <dbReference type="Pfam" id="PF07715"/>
    </source>
</evidence>
<dbReference type="RefSeq" id="WP_069960858.1">
    <property type="nucleotide sequence ID" value="NZ_CP016094.1"/>
</dbReference>
<dbReference type="PATRIC" id="fig|1838286.3.peg.570"/>
<dbReference type="Pfam" id="PF07715">
    <property type="entry name" value="Plug"/>
    <property type="match status" value="1"/>
</dbReference>
<dbReference type="InterPro" id="IPR037066">
    <property type="entry name" value="Plug_dom_sf"/>
</dbReference>
<evidence type="ECO:0000256" key="4">
    <source>
        <dbReference type="ARBA" id="ARBA00022692"/>
    </source>
</evidence>
<keyword evidence="3 8" id="KW-1134">Transmembrane beta strand</keyword>
<evidence type="ECO:0000256" key="8">
    <source>
        <dbReference type="PROSITE-ProRule" id="PRU01360"/>
    </source>
</evidence>
<feature type="domain" description="TonB-dependent receptor plug" evidence="12">
    <location>
        <begin position="66"/>
        <end position="153"/>
    </location>
</feature>
<dbReference type="NCBIfam" id="TIGR01778">
    <property type="entry name" value="TonB-copper"/>
    <property type="match status" value="1"/>
</dbReference>
<reference evidence="13 14" key="1">
    <citation type="submission" date="2016-06" db="EMBL/GenBank/DDBJ databases">
        <title>Three novel species with peptidoglycan cell walls form the new genus Lacunisphaera gen. nov. in the family Opitutaceae of the verrucomicrobial subdivision 4.</title>
        <authorList>
            <person name="Rast P."/>
            <person name="Gloeckner I."/>
            <person name="Jogler M."/>
            <person name="Boedeker C."/>
            <person name="Jeske O."/>
            <person name="Wiegand S."/>
            <person name="Reinhardt R."/>
            <person name="Schumann P."/>
            <person name="Rohde M."/>
            <person name="Spring S."/>
            <person name="Gloeckner F.O."/>
            <person name="Jogler C."/>
        </authorList>
    </citation>
    <scope>NUCLEOTIDE SEQUENCE [LARGE SCALE GENOMIC DNA]</scope>
    <source>
        <strain evidence="13 14">IG16b</strain>
    </source>
</reference>
<evidence type="ECO:0000313" key="13">
    <source>
        <dbReference type="EMBL" id="AOS43517.1"/>
    </source>
</evidence>
<protein>
    <submittedName>
        <fullName evidence="13">Catecholate siderophore receptor CirA</fullName>
    </submittedName>
</protein>
<dbReference type="InterPro" id="IPR012910">
    <property type="entry name" value="Plug_dom"/>
</dbReference>
<keyword evidence="14" id="KW-1185">Reference proteome</keyword>
<dbReference type="OrthoDB" id="9759247at2"/>
<evidence type="ECO:0000256" key="2">
    <source>
        <dbReference type="ARBA" id="ARBA00022448"/>
    </source>
</evidence>
<evidence type="ECO:0000256" key="6">
    <source>
        <dbReference type="ARBA" id="ARBA00023136"/>
    </source>
</evidence>
<feature type="domain" description="TonB-dependent receptor-like beta-barrel" evidence="11">
    <location>
        <begin position="207"/>
        <end position="655"/>
    </location>
</feature>
<dbReference type="Pfam" id="PF00593">
    <property type="entry name" value="TonB_dep_Rec_b-barrel"/>
    <property type="match status" value="1"/>
</dbReference>
<dbReference type="Gene3D" id="2.40.170.20">
    <property type="entry name" value="TonB-dependent receptor, beta-barrel domain"/>
    <property type="match status" value="1"/>
</dbReference>
<evidence type="ECO:0000256" key="1">
    <source>
        <dbReference type="ARBA" id="ARBA00004571"/>
    </source>
</evidence>
<dbReference type="KEGG" id="obg:Verru16b_00562"/>
<dbReference type="EMBL" id="CP016094">
    <property type="protein sequence ID" value="AOS43517.1"/>
    <property type="molecule type" value="Genomic_DNA"/>
</dbReference>
<keyword evidence="5 9" id="KW-0798">TonB box</keyword>